<reference evidence="2 3" key="1">
    <citation type="submission" date="2014-04" db="EMBL/GenBank/DDBJ databases">
        <authorList>
            <consortium name="DOE Joint Genome Institute"/>
            <person name="Kuo A."/>
            <person name="Kohler A."/>
            <person name="Jargeat P."/>
            <person name="Nagy L.G."/>
            <person name="Floudas D."/>
            <person name="Copeland A."/>
            <person name="Barry K.W."/>
            <person name="Cichocki N."/>
            <person name="Veneault-Fourrey C."/>
            <person name="LaButti K."/>
            <person name="Lindquist E.A."/>
            <person name="Lipzen A."/>
            <person name="Lundell T."/>
            <person name="Morin E."/>
            <person name="Murat C."/>
            <person name="Sun H."/>
            <person name="Tunlid A."/>
            <person name="Henrissat B."/>
            <person name="Grigoriev I.V."/>
            <person name="Hibbett D.S."/>
            <person name="Martin F."/>
            <person name="Nordberg H.P."/>
            <person name="Cantor M.N."/>
            <person name="Hua S.X."/>
        </authorList>
    </citation>
    <scope>NUCLEOTIDE SEQUENCE [LARGE SCALE GENOMIC DNA]</scope>
    <source>
        <strain evidence="2 3">Ve08.2h10</strain>
    </source>
</reference>
<dbReference type="HOGENOM" id="CLU_052398_0_2_1"/>
<name>A0A0D0DK56_9AGAM</name>
<keyword evidence="1" id="KW-0175">Coiled coil</keyword>
<gene>
    <name evidence="2" type="ORF">PAXRUDRAFT_14926</name>
</gene>
<evidence type="ECO:0000256" key="1">
    <source>
        <dbReference type="SAM" id="Coils"/>
    </source>
</evidence>
<dbReference type="OrthoDB" id="2688210at2759"/>
<dbReference type="EMBL" id="KN825686">
    <property type="protein sequence ID" value="KIK82059.1"/>
    <property type="molecule type" value="Genomic_DNA"/>
</dbReference>
<feature type="coiled-coil region" evidence="1">
    <location>
        <begin position="53"/>
        <end position="80"/>
    </location>
</feature>
<evidence type="ECO:0000313" key="3">
    <source>
        <dbReference type="Proteomes" id="UP000054538"/>
    </source>
</evidence>
<dbReference type="AlphaFoldDB" id="A0A0D0DK56"/>
<accession>A0A0D0DK56</accession>
<organism evidence="2 3">
    <name type="scientific">Paxillus rubicundulus Ve08.2h10</name>
    <dbReference type="NCBI Taxonomy" id="930991"/>
    <lineage>
        <taxon>Eukaryota</taxon>
        <taxon>Fungi</taxon>
        <taxon>Dikarya</taxon>
        <taxon>Basidiomycota</taxon>
        <taxon>Agaricomycotina</taxon>
        <taxon>Agaricomycetes</taxon>
        <taxon>Agaricomycetidae</taxon>
        <taxon>Boletales</taxon>
        <taxon>Paxilineae</taxon>
        <taxon>Paxillaceae</taxon>
        <taxon>Paxillus</taxon>
    </lineage>
</organism>
<dbReference type="Proteomes" id="UP000054538">
    <property type="component" value="Unassembled WGS sequence"/>
</dbReference>
<sequence>MPLGPINLHNVGAPDYTLEHFRAARQPLVNDFQIMHDQAAQHLTAMWEAQNILDREEWDMQQEEIEEQELAEQEERKKNHNKFLPYNKVPIASTIIKLPLPLTLHKLKKGDYIELYYFTNKGLAEAEVSSRSGDNDAFALTCDENGHHAFIPITAAKVKDSVIPDKDLTWVEFNEAAPCLLQAMCKISWDEE</sequence>
<proteinExistence type="predicted"/>
<reference evidence="3" key="2">
    <citation type="submission" date="2015-01" db="EMBL/GenBank/DDBJ databases">
        <title>Evolutionary Origins and Diversification of the Mycorrhizal Mutualists.</title>
        <authorList>
            <consortium name="DOE Joint Genome Institute"/>
            <consortium name="Mycorrhizal Genomics Consortium"/>
            <person name="Kohler A."/>
            <person name="Kuo A."/>
            <person name="Nagy L.G."/>
            <person name="Floudas D."/>
            <person name="Copeland A."/>
            <person name="Barry K.W."/>
            <person name="Cichocki N."/>
            <person name="Veneault-Fourrey C."/>
            <person name="LaButti K."/>
            <person name="Lindquist E.A."/>
            <person name="Lipzen A."/>
            <person name="Lundell T."/>
            <person name="Morin E."/>
            <person name="Murat C."/>
            <person name="Riley R."/>
            <person name="Ohm R."/>
            <person name="Sun H."/>
            <person name="Tunlid A."/>
            <person name="Henrissat B."/>
            <person name="Grigoriev I.V."/>
            <person name="Hibbett D.S."/>
            <person name="Martin F."/>
        </authorList>
    </citation>
    <scope>NUCLEOTIDE SEQUENCE [LARGE SCALE GENOMIC DNA]</scope>
    <source>
        <strain evidence="3">Ve08.2h10</strain>
    </source>
</reference>
<dbReference type="InParanoid" id="A0A0D0DK56"/>
<keyword evidence="3" id="KW-1185">Reference proteome</keyword>
<protein>
    <submittedName>
        <fullName evidence="2">Uncharacterized protein</fullName>
    </submittedName>
</protein>
<evidence type="ECO:0000313" key="2">
    <source>
        <dbReference type="EMBL" id="KIK82059.1"/>
    </source>
</evidence>